<dbReference type="EMBL" id="JAJPPU010000001">
    <property type="protein sequence ID" value="MCD8472430.1"/>
    <property type="molecule type" value="Genomic_DNA"/>
</dbReference>
<protein>
    <submittedName>
        <fullName evidence="1">Uncharacterized protein</fullName>
    </submittedName>
</protein>
<dbReference type="Proteomes" id="UP001430701">
    <property type="component" value="Unassembled WGS sequence"/>
</dbReference>
<proteinExistence type="predicted"/>
<evidence type="ECO:0000313" key="2">
    <source>
        <dbReference type="Proteomes" id="UP001430701"/>
    </source>
</evidence>
<reference evidence="1" key="1">
    <citation type="submission" date="2021-11" db="EMBL/GenBank/DDBJ databases">
        <title>Genome sequence of Xylella taiwanensis PLS432.</title>
        <authorList>
            <person name="Weng L.-W."/>
            <person name="Su C.-C."/>
            <person name="Tsai C.-W."/>
            <person name="Kuo C.-H."/>
        </authorList>
    </citation>
    <scope>NUCLEOTIDE SEQUENCE</scope>
    <source>
        <strain evidence="1">PLS432</strain>
    </source>
</reference>
<dbReference type="GeneID" id="68901449"/>
<gene>
    <name evidence="1" type="ORF">LPH55_02805</name>
</gene>
<accession>A0ABS8TR58</accession>
<organism evidence="1 2">
    <name type="scientific">Xylella taiwanensis</name>
    <dbReference type="NCBI Taxonomy" id="1444770"/>
    <lineage>
        <taxon>Bacteria</taxon>
        <taxon>Pseudomonadati</taxon>
        <taxon>Pseudomonadota</taxon>
        <taxon>Gammaproteobacteria</taxon>
        <taxon>Lysobacterales</taxon>
        <taxon>Lysobacteraceae</taxon>
        <taxon>Xylella</taxon>
    </lineage>
</organism>
<comment type="caution">
    <text evidence="1">The sequence shown here is derived from an EMBL/GenBank/DDBJ whole genome shotgun (WGS) entry which is preliminary data.</text>
</comment>
<dbReference type="RefSeq" id="WP_152536574.1">
    <property type="nucleotide sequence ID" value="NZ_CP053627.1"/>
</dbReference>
<sequence length="84" mass="9278">MLLSRSREHWNEVKPWPFVTLSYVPLNGCITCFMRVDGRACAGIFSHIMLWCGALELGSGATVRWDAVSNTDGCGEADIREGQS</sequence>
<name>A0ABS8TR58_9GAMM</name>
<keyword evidence="2" id="KW-1185">Reference proteome</keyword>
<evidence type="ECO:0000313" key="1">
    <source>
        <dbReference type="EMBL" id="MCD8472430.1"/>
    </source>
</evidence>